<organism evidence="1 2">
    <name type="scientific">Dipteronia dyeriana</name>
    <dbReference type="NCBI Taxonomy" id="168575"/>
    <lineage>
        <taxon>Eukaryota</taxon>
        <taxon>Viridiplantae</taxon>
        <taxon>Streptophyta</taxon>
        <taxon>Embryophyta</taxon>
        <taxon>Tracheophyta</taxon>
        <taxon>Spermatophyta</taxon>
        <taxon>Magnoliopsida</taxon>
        <taxon>eudicotyledons</taxon>
        <taxon>Gunneridae</taxon>
        <taxon>Pentapetalae</taxon>
        <taxon>rosids</taxon>
        <taxon>malvids</taxon>
        <taxon>Sapindales</taxon>
        <taxon>Sapindaceae</taxon>
        <taxon>Hippocastanoideae</taxon>
        <taxon>Acereae</taxon>
        <taxon>Dipteronia</taxon>
    </lineage>
</organism>
<gene>
    <name evidence="1" type="ORF">Ddye_014029</name>
</gene>
<dbReference type="AlphaFoldDB" id="A0AAD9X826"/>
<dbReference type="EMBL" id="JANJYI010000004">
    <property type="protein sequence ID" value="KAK2654173.1"/>
    <property type="molecule type" value="Genomic_DNA"/>
</dbReference>
<keyword evidence="2" id="KW-1185">Reference proteome</keyword>
<proteinExistence type="predicted"/>
<accession>A0AAD9X826</accession>
<dbReference type="PANTHER" id="PTHR47718:SF2">
    <property type="entry name" value="PROTEIN FAR1-RELATED SEQUENCE 5-LIKE"/>
    <property type="match status" value="1"/>
</dbReference>
<name>A0AAD9X826_9ROSI</name>
<evidence type="ECO:0000313" key="2">
    <source>
        <dbReference type="Proteomes" id="UP001280121"/>
    </source>
</evidence>
<evidence type="ECO:0000313" key="1">
    <source>
        <dbReference type="EMBL" id="KAK2654173.1"/>
    </source>
</evidence>
<comment type="caution">
    <text evidence="1">The sequence shown here is derived from an EMBL/GenBank/DDBJ whole genome shotgun (WGS) entry which is preliminary data.</text>
</comment>
<dbReference type="PANTHER" id="PTHR47718">
    <property type="entry name" value="OS01G0519700 PROTEIN"/>
    <property type="match status" value="1"/>
</dbReference>
<protein>
    <recommendedName>
        <fullName evidence="3">Protein FAR1-RELATED SEQUENCE</fullName>
    </recommendedName>
</protein>
<evidence type="ECO:0008006" key="3">
    <source>
        <dbReference type="Google" id="ProtNLM"/>
    </source>
</evidence>
<sequence>MKPRAESMIDCSAHLSIKLDREKNNFLVNRFVDKHNHPLVMSECAHMLPSQRPLSASQAIEVDLAKQSGIPLKSSYELLGRQVGGRESLGYTKHAQRIILY</sequence>
<reference evidence="1" key="1">
    <citation type="journal article" date="2023" name="Plant J.">
        <title>Genome sequences and population genomics provide insights into the demographic history, inbreeding, and mutation load of two 'living fossil' tree species of Dipteronia.</title>
        <authorList>
            <person name="Feng Y."/>
            <person name="Comes H.P."/>
            <person name="Chen J."/>
            <person name="Zhu S."/>
            <person name="Lu R."/>
            <person name="Zhang X."/>
            <person name="Li P."/>
            <person name="Qiu J."/>
            <person name="Olsen K.M."/>
            <person name="Qiu Y."/>
        </authorList>
    </citation>
    <scope>NUCLEOTIDE SEQUENCE</scope>
    <source>
        <strain evidence="1">KIB01</strain>
    </source>
</reference>
<dbReference type="Proteomes" id="UP001280121">
    <property type="component" value="Unassembled WGS sequence"/>
</dbReference>